<gene>
    <name evidence="2" type="ORF">SAMN05216480_11216</name>
</gene>
<feature type="chain" id="PRO_5011734335" description="DUF2911 domain-containing protein" evidence="1">
    <location>
        <begin position="20"/>
        <end position="282"/>
    </location>
</feature>
<keyword evidence="1" id="KW-0732">Signal</keyword>
<sequence>MKNFKLFFLAVISSVAVNAQITTPQPSPHAKIEQRVGLTDITVTYSRPSMKGREIFGDLVPFEKIWRTGANENTVITFSDDVMIAGNKLTKGSYAIYTKPRQKNWDVIFYTDTNNWGAPKELDESKIAAVYVAETMRVPFDVETFTIDFNNLTNNSGSLEFLWASTYVAVPFEVMTKEKAMASIEKALNGPSAGDYYAAASYYYEENMDISKAKTYIDKAVEMQGNKVTYWMLRKQSLIYAKAGDKKGAIAVARKSLDGALKAGNQDYVKMNEESLKEWGAK</sequence>
<dbReference type="InterPro" id="IPR021314">
    <property type="entry name" value="DUF2911"/>
</dbReference>
<protein>
    <recommendedName>
        <fullName evidence="4">DUF2911 domain-containing protein</fullName>
    </recommendedName>
</protein>
<evidence type="ECO:0000256" key="1">
    <source>
        <dbReference type="SAM" id="SignalP"/>
    </source>
</evidence>
<keyword evidence="3" id="KW-1185">Reference proteome</keyword>
<name>A0A1I7HZZ7_9FLAO</name>
<accession>A0A1I7HZZ7</accession>
<organism evidence="2 3">
    <name type="scientific">Pustulibacterium marinum</name>
    <dbReference type="NCBI Taxonomy" id="1224947"/>
    <lineage>
        <taxon>Bacteria</taxon>
        <taxon>Pseudomonadati</taxon>
        <taxon>Bacteroidota</taxon>
        <taxon>Flavobacteriia</taxon>
        <taxon>Flavobacteriales</taxon>
        <taxon>Flavobacteriaceae</taxon>
        <taxon>Pustulibacterium</taxon>
    </lineage>
</organism>
<dbReference type="EMBL" id="FPBK01000012">
    <property type="protein sequence ID" value="SFU66268.1"/>
    <property type="molecule type" value="Genomic_DNA"/>
</dbReference>
<proteinExistence type="predicted"/>
<dbReference type="OrthoDB" id="187854at2"/>
<evidence type="ECO:0008006" key="4">
    <source>
        <dbReference type="Google" id="ProtNLM"/>
    </source>
</evidence>
<dbReference type="SUPFAM" id="SSF81901">
    <property type="entry name" value="HCP-like"/>
    <property type="match status" value="1"/>
</dbReference>
<dbReference type="STRING" id="1224947.SAMN05216480_11216"/>
<dbReference type="AlphaFoldDB" id="A0A1I7HZZ7"/>
<dbReference type="RefSeq" id="WP_093025816.1">
    <property type="nucleotide sequence ID" value="NZ_FPBK01000012.1"/>
</dbReference>
<feature type="signal peptide" evidence="1">
    <location>
        <begin position="1"/>
        <end position="19"/>
    </location>
</feature>
<reference evidence="2 3" key="1">
    <citation type="submission" date="2016-10" db="EMBL/GenBank/DDBJ databases">
        <authorList>
            <person name="de Groot N.N."/>
        </authorList>
    </citation>
    <scope>NUCLEOTIDE SEQUENCE [LARGE SCALE GENOMIC DNA]</scope>
    <source>
        <strain evidence="2 3">CGMCC 1.12333</strain>
    </source>
</reference>
<dbReference type="Proteomes" id="UP000199138">
    <property type="component" value="Unassembled WGS sequence"/>
</dbReference>
<evidence type="ECO:0000313" key="2">
    <source>
        <dbReference type="EMBL" id="SFU66268.1"/>
    </source>
</evidence>
<evidence type="ECO:0000313" key="3">
    <source>
        <dbReference type="Proteomes" id="UP000199138"/>
    </source>
</evidence>
<dbReference type="Pfam" id="PF11138">
    <property type="entry name" value="DUF2911"/>
    <property type="match status" value="1"/>
</dbReference>